<evidence type="ECO:0000313" key="3">
    <source>
        <dbReference type="Proteomes" id="UP001182991"/>
    </source>
</evidence>
<feature type="signal peptide" evidence="1">
    <location>
        <begin position="1"/>
        <end position="21"/>
    </location>
</feature>
<evidence type="ECO:0008006" key="4">
    <source>
        <dbReference type="Google" id="ProtNLM"/>
    </source>
</evidence>
<evidence type="ECO:0000256" key="1">
    <source>
        <dbReference type="SAM" id="SignalP"/>
    </source>
</evidence>
<dbReference type="Proteomes" id="UP001182991">
    <property type="component" value="Unassembled WGS sequence"/>
</dbReference>
<accession>A0ABU2KKM8</accession>
<organism evidence="2 3">
    <name type="scientific">Mesonia ostreae</name>
    <dbReference type="NCBI Taxonomy" id="861110"/>
    <lineage>
        <taxon>Bacteria</taxon>
        <taxon>Pseudomonadati</taxon>
        <taxon>Bacteroidota</taxon>
        <taxon>Flavobacteriia</taxon>
        <taxon>Flavobacteriales</taxon>
        <taxon>Flavobacteriaceae</taxon>
        <taxon>Mesonia</taxon>
    </lineage>
</organism>
<dbReference type="RefSeq" id="WP_311402194.1">
    <property type="nucleotide sequence ID" value="NZ_JAVRBG010000011.1"/>
</dbReference>
<protein>
    <recommendedName>
        <fullName evidence="4">Beta-lactamase-inhibitor-like PepSY-like domain-containing protein</fullName>
    </recommendedName>
</protein>
<reference evidence="3" key="1">
    <citation type="submission" date="2023-07" db="EMBL/GenBank/DDBJ databases">
        <title>Isolating and identifying novel microbial strains from the Mariana Trench.</title>
        <authorList>
            <person name="Fu H."/>
        </authorList>
    </citation>
    <scope>NUCLEOTIDE SEQUENCE [LARGE SCALE GENOMIC DNA]</scope>
    <source>
        <strain evidence="3">T-y2</strain>
    </source>
</reference>
<keyword evidence="3" id="KW-1185">Reference proteome</keyword>
<name>A0ABU2KKM8_9FLAO</name>
<keyword evidence="1" id="KW-0732">Signal</keyword>
<comment type="caution">
    <text evidence="2">The sequence shown here is derived from an EMBL/GenBank/DDBJ whole genome shotgun (WGS) entry which is preliminary data.</text>
</comment>
<proteinExistence type="predicted"/>
<gene>
    <name evidence="2" type="ORF">RLT85_11470</name>
</gene>
<feature type="chain" id="PRO_5047258313" description="Beta-lactamase-inhibitor-like PepSY-like domain-containing protein" evidence="1">
    <location>
        <begin position="22"/>
        <end position="101"/>
    </location>
</feature>
<evidence type="ECO:0000313" key="2">
    <source>
        <dbReference type="EMBL" id="MDT0295251.1"/>
    </source>
</evidence>
<dbReference type="EMBL" id="JAVRBG010000011">
    <property type="protein sequence ID" value="MDT0295251.1"/>
    <property type="molecule type" value="Genomic_DNA"/>
</dbReference>
<sequence length="101" mass="11424">MKKLMFTFACLAIFGTATVSAQVSQSDKELITDKVVEGFSEMETSKLPKNIKNDVQEDFSKAELKNVYKNKKGQYMLVFLDDESNSSKVVYANTRRGILSR</sequence>